<dbReference type="Proteomes" id="UP000178742">
    <property type="component" value="Unassembled WGS sequence"/>
</dbReference>
<keyword evidence="1" id="KW-0472">Membrane</keyword>
<feature type="transmembrane region" description="Helical" evidence="1">
    <location>
        <begin position="139"/>
        <end position="159"/>
    </location>
</feature>
<proteinExistence type="predicted"/>
<evidence type="ECO:0000313" key="2">
    <source>
        <dbReference type="EMBL" id="OGH67021.1"/>
    </source>
</evidence>
<evidence type="ECO:0000256" key="1">
    <source>
        <dbReference type="SAM" id="Phobius"/>
    </source>
</evidence>
<evidence type="ECO:0008006" key="4">
    <source>
        <dbReference type="Google" id="ProtNLM"/>
    </source>
</evidence>
<sequence>MDVLSHGLWGGVAFGQKNKKSFWTSFAFGVGPDLLSFGIFSVMNILGLVSGPDWSNGPPDPHTIPQYVHMLYNITHSFVIFTVVFLLVLWIRKKPMYEMFAWPLHILFDLPTHSTQFFPTPFLWPLGEYRVDGIPWSHPWIFFPNWIFLIVLYLYFFVYKKRKKL</sequence>
<protein>
    <recommendedName>
        <fullName evidence="4">Phospholipase C/D domain-containing protein</fullName>
    </recommendedName>
</protein>
<keyword evidence="1" id="KW-0812">Transmembrane</keyword>
<gene>
    <name evidence="2" type="ORF">A3B90_02115</name>
</gene>
<keyword evidence="1" id="KW-1133">Transmembrane helix</keyword>
<feature type="transmembrane region" description="Helical" evidence="1">
    <location>
        <begin position="70"/>
        <end position="91"/>
    </location>
</feature>
<organism evidence="2 3">
    <name type="scientific">Candidatus Magasanikbacteria bacterium RIFCSPHIGHO2_02_FULL_41_13</name>
    <dbReference type="NCBI Taxonomy" id="1798676"/>
    <lineage>
        <taxon>Bacteria</taxon>
        <taxon>Candidatus Magasanikiibacteriota</taxon>
    </lineage>
</organism>
<evidence type="ECO:0000313" key="3">
    <source>
        <dbReference type="Proteomes" id="UP000178742"/>
    </source>
</evidence>
<accession>A0A1F6M5W0</accession>
<feature type="transmembrane region" description="Helical" evidence="1">
    <location>
        <begin position="26"/>
        <end position="50"/>
    </location>
</feature>
<dbReference type="EMBL" id="MFPX01000009">
    <property type="protein sequence ID" value="OGH67021.1"/>
    <property type="molecule type" value="Genomic_DNA"/>
</dbReference>
<dbReference type="AlphaFoldDB" id="A0A1F6M5W0"/>
<reference evidence="2 3" key="1">
    <citation type="journal article" date="2016" name="Nat. Commun.">
        <title>Thousands of microbial genomes shed light on interconnected biogeochemical processes in an aquifer system.</title>
        <authorList>
            <person name="Anantharaman K."/>
            <person name="Brown C.T."/>
            <person name="Hug L.A."/>
            <person name="Sharon I."/>
            <person name="Castelle C.J."/>
            <person name="Probst A.J."/>
            <person name="Thomas B.C."/>
            <person name="Singh A."/>
            <person name="Wilkins M.J."/>
            <person name="Karaoz U."/>
            <person name="Brodie E.L."/>
            <person name="Williams K.H."/>
            <person name="Hubbard S.S."/>
            <person name="Banfield J.F."/>
        </authorList>
    </citation>
    <scope>NUCLEOTIDE SEQUENCE [LARGE SCALE GENOMIC DNA]</scope>
</reference>
<feature type="transmembrane region" description="Helical" evidence="1">
    <location>
        <begin position="100"/>
        <end position="119"/>
    </location>
</feature>
<name>A0A1F6M5W0_9BACT</name>
<dbReference type="STRING" id="1798676.A3B90_02115"/>
<comment type="caution">
    <text evidence="2">The sequence shown here is derived from an EMBL/GenBank/DDBJ whole genome shotgun (WGS) entry which is preliminary data.</text>
</comment>